<evidence type="ECO:0000259" key="1">
    <source>
        <dbReference type="Pfam" id="PF00534"/>
    </source>
</evidence>
<evidence type="ECO:0000259" key="2">
    <source>
        <dbReference type="Pfam" id="PF13439"/>
    </source>
</evidence>
<dbReference type="Pfam" id="PF13439">
    <property type="entry name" value="Glyco_transf_4"/>
    <property type="match status" value="1"/>
</dbReference>
<feature type="domain" description="Glycosyl transferase family 1" evidence="1">
    <location>
        <begin position="184"/>
        <end position="337"/>
    </location>
</feature>
<dbReference type="GO" id="GO:0016757">
    <property type="term" value="F:glycosyltransferase activity"/>
    <property type="evidence" value="ECO:0007669"/>
    <property type="project" value="InterPro"/>
</dbReference>
<evidence type="ECO:0000313" key="4">
    <source>
        <dbReference type="Proteomes" id="UP000248646"/>
    </source>
</evidence>
<dbReference type="EMBL" id="QKZI01000003">
    <property type="protein sequence ID" value="PZX04820.1"/>
    <property type="molecule type" value="Genomic_DNA"/>
</dbReference>
<dbReference type="Pfam" id="PF00534">
    <property type="entry name" value="Glycos_transf_1"/>
    <property type="match status" value="1"/>
</dbReference>
<dbReference type="CDD" id="cd03808">
    <property type="entry name" value="GT4_CapM-like"/>
    <property type="match status" value="1"/>
</dbReference>
<dbReference type="Gene3D" id="3.40.50.2000">
    <property type="entry name" value="Glycogen Phosphorylase B"/>
    <property type="match status" value="2"/>
</dbReference>
<name>A0A2W7MFK8_9BACI</name>
<reference evidence="3 4" key="1">
    <citation type="submission" date="2018-06" db="EMBL/GenBank/DDBJ databases">
        <title>Genomic Encyclopedia of Type Strains, Phase IV (KMG-IV): sequencing the most valuable type-strain genomes for metagenomic binning, comparative biology and taxonomic classification.</title>
        <authorList>
            <person name="Goeker M."/>
        </authorList>
    </citation>
    <scope>NUCLEOTIDE SEQUENCE [LARGE SCALE GENOMIC DNA]</scope>
    <source>
        <strain evidence="3 4">DSM 5</strain>
    </source>
</reference>
<dbReference type="PANTHER" id="PTHR12526">
    <property type="entry name" value="GLYCOSYLTRANSFERASE"/>
    <property type="match status" value="1"/>
</dbReference>
<keyword evidence="3" id="KW-0808">Transferase</keyword>
<protein>
    <submittedName>
        <fullName evidence="3">Glycosyltransferase involved in cell wall biosynthesis</fullName>
    </submittedName>
</protein>
<dbReference type="Proteomes" id="UP000248646">
    <property type="component" value="Unassembled WGS sequence"/>
</dbReference>
<organism evidence="3 4">
    <name type="scientific">Psychrobacillus insolitus</name>
    <dbReference type="NCBI Taxonomy" id="1461"/>
    <lineage>
        <taxon>Bacteria</taxon>
        <taxon>Bacillati</taxon>
        <taxon>Bacillota</taxon>
        <taxon>Bacilli</taxon>
        <taxon>Bacillales</taxon>
        <taxon>Bacillaceae</taxon>
        <taxon>Psychrobacillus</taxon>
    </lineage>
</organism>
<dbReference type="OrthoDB" id="9806653at2"/>
<dbReference type="AlphaFoldDB" id="A0A2W7MFK8"/>
<gene>
    <name evidence="3" type="ORF">C7437_10369</name>
</gene>
<sequence length="366" mass="41282">MKIVQLITHMHEIGGAQVHVRDISRCLSEEGHSVSIIYGGGKEAIGDLKVDGVNYFFSKYLIRQIHVWKDLLAFIEVRRMLKDIQPDLVAIHSSKAGIIGRLASWSVRIPCVFTAHGWAFTEGVDPKKQRLYRTIEKGVGKLSKKVITVCDQDRNLALSHNVLPANKIMTIHNGVLDSRYNSINSITNDEVKILMVARFDQPKQQLQLLHALMHIKDLNWHMIFVGDGRLKQSSVQYVQENDLADKVTFLGTNSNVSELLNEADIFVLTSAWEGLPLSILEAMSHGLPIIASNVGGVKEAVRDNENGFLINGNLTESIKLLVENELLRVKMGTRSREIYEASFTFDNMYEKTVNLYRNLIKSEDML</sequence>
<comment type="caution">
    <text evidence="3">The sequence shown here is derived from an EMBL/GenBank/DDBJ whole genome shotgun (WGS) entry which is preliminary data.</text>
</comment>
<dbReference type="InterPro" id="IPR001296">
    <property type="entry name" value="Glyco_trans_1"/>
</dbReference>
<dbReference type="RefSeq" id="WP_111439481.1">
    <property type="nucleotide sequence ID" value="NZ_QKZI01000003.1"/>
</dbReference>
<evidence type="ECO:0000313" key="3">
    <source>
        <dbReference type="EMBL" id="PZX04820.1"/>
    </source>
</evidence>
<dbReference type="InterPro" id="IPR028098">
    <property type="entry name" value="Glyco_trans_4-like_N"/>
</dbReference>
<accession>A0A2W7MFK8</accession>
<feature type="domain" description="Glycosyltransferase subfamily 4-like N-terminal" evidence="2">
    <location>
        <begin position="13"/>
        <end position="175"/>
    </location>
</feature>
<keyword evidence="4" id="KW-1185">Reference proteome</keyword>
<dbReference type="SUPFAM" id="SSF53756">
    <property type="entry name" value="UDP-Glycosyltransferase/glycogen phosphorylase"/>
    <property type="match status" value="1"/>
</dbReference>
<proteinExistence type="predicted"/>